<protein>
    <recommendedName>
        <fullName evidence="3">Transposase</fullName>
    </recommendedName>
</protein>
<evidence type="ECO:0000313" key="1">
    <source>
        <dbReference type="EMBL" id="MDR6244936.1"/>
    </source>
</evidence>
<evidence type="ECO:0008006" key="3">
    <source>
        <dbReference type="Google" id="ProtNLM"/>
    </source>
</evidence>
<dbReference type="EMBL" id="JAVDQH010000010">
    <property type="protein sequence ID" value="MDR6244936.1"/>
    <property type="molecule type" value="Genomic_DNA"/>
</dbReference>
<organism evidence="1 2">
    <name type="scientific">Paenibacillus hunanensis</name>
    <dbReference type="NCBI Taxonomy" id="539262"/>
    <lineage>
        <taxon>Bacteria</taxon>
        <taxon>Bacillati</taxon>
        <taxon>Bacillota</taxon>
        <taxon>Bacilli</taxon>
        <taxon>Bacillales</taxon>
        <taxon>Paenibacillaceae</taxon>
        <taxon>Paenibacillus</taxon>
    </lineage>
</organism>
<proteinExistence type="predicted"/>
<keyword evidence="2" id="KW-1185">Reference proteome</keyword>
<comment type="caution">
    <text evidence="1">The sequence shown here is derived from an EMBL/GenBank/DDBJ whole genome shotgun (WGS) entry which is preliminary data.</text>
</comment>
<gene>
    <name evidence="1" type="ORF">JOC58_002833</name>
</gene>
<evidence type="ECO:0000313" key="2">
    <source>
        <dbReference type="Proteomes" id="UP001185028"/>
    </source>
</evidence>
<reference evidence="1 2" key="1">
    <citation type="submission" date="2023-07" db="EMBL/GenBank/DDBJ databases">
        <title>Genomic Encyclopedia of Type Strains, Phase IV (KMG-IV): sequencing the most valuable type-strain genomes for metagenomic binning, comparative biology and taxonomic classification.</title>
        <authorList>
            <person name="Goeker M."/>
        </authorList>
    </citation>
    <scope>NUCLEOTIDE SEQUENCE [LARGE SCALE GENOMIC DNA]</scope>
    <source>
        <strain evidence="1 2">DSM 22170</strain>
    </source>
</reference>
<name>A0ABU1J160_9BACL</name>
<dbReference type="RefSeq" id="WP_188774549.1">
    <property type="nucleotide sequence ID" value="NZ_BMMB01000002.1"/>
</dbReference>
<dbReference type="Proteomes" id="UP001185028">
    <property type="component" value="Unassembled WGS sequence"/>
</dbReference>
<accession>A0ABU1J160</accession>
<sequence length="92" mass="11205">MSRSYKKTPVCKDQATRWMKRQASKAVRRYAEDIGDGGSYKKLFCSYNICDYRTILPYRKALHEWITSNHLWTHEKTFRDFSLSWQKDYKRK</sequence>